<organism evidence="4">
    <name type="scientific">freshwater metagenome</name>
    <dbReference type="NCBI Taxonomy" id="449393"/>
    <lineage>
        <taxon>unclassified sequences</taxon>
        <taxon>metagenomes</taxon>
        <taxon>ecological metagenomes</taxon>
    </lineage>
</organism>
<keyword evidence="1" id="KW-0175">Coiled coil</keyword>
<proteinExistence type="predicted"/>
<evidence type="ECO:0000259" key="2">
    <source>
        <dbReference type="Pfam" id="PF26381"/>
    </source>
</evidence>
<evidence type="ECO:0000259" key="3">
    <source>
        <dbReference type="Pfam" id="PF26382"/>
    </source>
</evidence>
<protein>
    <submittedName>
        <fullName evidence="4">Unannotated protein</fullName>
    </submittedName>
</protein>
<dbReference type="EMBL" id="CAFBNF010000029">
    <property type="protein sequence ID" value="CAB4934345.1"/>
    <property type="molecule type" value="Genomic_DNA"/>
</dbReference>
<accession>A0A6J7ITY3</accession>
<sequence length="1234" mass="132782">MMLRDALTIPEVVSATDFVLRLQSGVEDASGTVGEYVVTTALAEAFDEALGYVEAALGQADAGVGSVSDQGVFIHGSFGSGKSHFMAVLDLLLRGEPAARALPGLQSVVQGRSAALAANLLTVDYHLIGANSLEEALFSGYIQRVAVLHPDAPAPMLHRSDTLLDDAARMRDAMGDGFFDMLNGGAGGSEWGGLDTAWDATAFDRALAAAVGDDERERLASDLVANVMRGYINAGEWLTIDDGLAVMRSHAKRLGYEGVVLFLDELVLWLANHLADREFVATEGSKVAKLVEGRRGQGDVPLVSFVARQRDLADFLGDASAGMAAGGAGGAERLAVGQAFQWWEDRFNKITLAASDLPEITHRRLLTPRNDDARAALAGALATLKSNKATWDALLTGAIGADETMFAKVYPFSPALVDTLVGLSSLLQRERTALKVMAQLLCAGRNELTVSDVIPVGDLYDVMVEGGDQPLTEEMRRHFGNARRLYIDKLRPQLLQMHGLTIEQAEATPRSHPFRNDDRLAKTLLVAAIAPQVEALRTLTASRIAALNHGSVTAFVPGTESIAVLGKVRQWAETVGEIHVGEGADPVITLELAGVDYDSVLERVATEDNESARRSLLKRLVYGDLGIADDAGLFGGNDWPIVWRGSKRSLAVVFGNIRDESTLPDDVLRADGEGWKVIVDYPFDSAGHSPQEDVNRLHQLAADGVVSRTVAWVPTFLTNARQDDLGKLVRLEHLLGGVGDQFDRNAGHLPVDQRPMARTSLENLRRTTREKLLSAIKQAYGVARRDPLDIDVDAYGEVEVFPTLQPGLELQPPVGATLKDALSSLADQMLSSQFPDHPRFEPSTTEVKKTDAAVVYEFVLKAREGDGRVDNVDSAKRNQLRRVANPLEVGQCYENHYVFDSAQFPWRNRFLQAAAEEGLDGDIPVPVLRRRLAPHGLSTDLQNLIIASWALLDDKQFAKHGAGVAITRLDDVRDDLVLRDPELPDSAGYEAARLRAAKLFGVQGGALLTAASVARLASSVRESAANAREACAKLQSQLERHRDTLQLADEAPRLTTARLAAELTARLASESDDLVLVNVLAEAALPAEPETVGTSISSATQVSAALAGATWAVLDSVAGLADDAQAQEKLSALRNAASQEELHLPLVMVLRGAGDACAKFLAERAPIPPPLPPVVPVEPVIPVLPPVDPDFPATTVDDITLEGLDDRVSVVTDQMRAALQANPGKKLHVQWWLE</sequence>
<reference evidence="4" key="1">
    <citation type="submission" date="2020-05" db="EMBL/GenBank/DDBJ databases">
        <authorList>
            <person name="Chiriac C."/>
            <person name="Salcher M."/>
            <person name="Ghai R."/>
            <person name="Kavagutti S V."/>
        </authorList>
    </citation>
    <scope>NUCLEOTIDE SEQUENCE</scope>
</reference>
<dbReference type="Pfam" id="PF26381">
    <property type="entry name" value="BREX_PglY_5th"/>
    <property type="match status" value="1"/>
</dbReference>
<name>A0A6J7ITY3_9ZZZZ</name>
<dbReference type="InterPro" id="IPR058748">
    <property type="entry name" value="PglY_5th"/>
</dbReference>
<evidence type="ECO:0000313" key="4">
    <source>
        <dbReference type="EMBL" id="CAB4934345.1"/>
    </source>
</evidence>
<gene>
    <name evidence="4" type="ORF">UFOPK3773_00438</name>
</gene>
<feature type="domain" description="ATPase PglY C-terminal" evidence="3">
    <location>
        <begin position="994"/>
        <end position="1166"/>
    </location>
</feature>
<dbReference type="Pfam" id="PF26382">
    <property type="entry name" value="BREX_PglY_6th"/>
    <property type="match status" value="1"/>
</dbReference>
<feature type="domain" description="ATPase PglY 5th" evidence="2">
    <location>
        <begin position="851"/>
        <end position="950"/>
    </location>
</feature>
<feature type="coiled-coil region" evidence="1">
    <location>
        <begin position="1017"/>
        <end position="1051"/>
    </location>
</feature>
<dbReference type="AlphaFoldDB" id="A0A6J7ITY3"/>
<dbReference type="InterPro" id="IPR058747">
    <property type="entry name" value="PglY_C"/>
</dbReference>
<evidence type="ECO:0000256" key="1">
    <source>
        <dbReference type="SAM" id="Coils"/>
    </source>
</evidence>